<dbReference type="GO" id="GO:0008837">
    <property type="term" value="F:diaminopimelate epimerase activity"/>
    <property type="evidence" value="ECO:0007669"/>
    <property type="project" value="UniProtKB-UniRule"/>
</dbReference>
<dbReference type="EC" id="5.1.1.7" evidence="6 7"/>
<feature type="binding site" evidence="6">
    <location>
        <begin position="77"/>
        <end position="78"/>
    </location>
    <ligand>
        <name>substrate</name>
    </ligand>
</feature>
<feature type="active site" description="Proton donor" evidence="6">
    <location>
        <position position="76"/>
    </location>
</feature>
<comment type="subunit">
    <text evidence="6">Homodimer.</text>
</comment>
<feature type="active site" description="Proton acceptor" evidence="6">
    <location>
        <position position="239"/>
    </location>
</feature>
<comment type="catalytic activity">
    <reaction evidence="6">
        <text>(2S,6S)-2,6-diaminopimelate = meso-2,6-diaminopimelate</text>
        <dbReference type="Rhea" id="RHEA:15393"/>
        <dbReference type="ChEBI" id="CHEBI:57609"/>
        <dbReference type="ChEBI" id="CHEBI:57791"/>
        <dbReference type="EC" id="5.1.1.7"/>
    </reaction>
</comment>
<feature type="binding site" evidence="6">
    <location>
        <position position="212"/>
    </location>
    <ligand>
        <name>substrate</name>
    </ligand>
</feature>
<dbReference type="PANTHER" id="PTHR31689">
    <property type="entry name" value="DIAMINOPIMELATE EPIMERASE, CHLOROPLASTIC"/>
    <property type="match status" value="1"/>
</dbReference>
<dbReference type="InterPro" id="IPR001653">
    <property type="entry name" value="DAP_epimerase_DapF"/>
</dbReference>
<dbReference type="Pfam" id="PF01678">
    <property type="entry name" value="DAP_epimerase"/>
    <property type="match status" value="2"/>
</dbReference>
<feature type="binding site" evidence="6">
    <location>
        <position position="179"/>
    </location>
    <ligand>
        <name>substrate</name>
    </ligand>
</feature>
<name>A0A2S0MAH3_9BURK</name>
<evidence type="ECO:0000256" key="4">
    <source>
        <dbReference type="ARBA" id="ARBA00023154"/>
    </source>
</evidence>
<keyword evidence="2 6" id="KW-0963">Cytoplasm</keyword>
<comment type="similarity">
    <text evidence="1 6">Belongs to the diaminopimelate epimerase family.</text>
</comment>
<feature type="binding site" evidence="6">
    <location>
        <begin position="240"/>
        <end position="241"/>
    </location>
    <ligand>
        <name>substrate</name>
    </ligand>
</feature>
<evidence type="ECO:0000256" key="5">
    <source>
        <dbReference type="ARBA" id="ARBA00023235"/>
    </source>
</evidence>
<dbReference type="Proteomes" id="UP000239709">
    <property type="component" value="Chromosome"/>
</dbReference>
<reference evidence="8 9" key="1">
    <citation type="submission" date="2018-03" db="EMBL/GenBank/DDBJ databases">
        <title>Genome sequencing of Ottowia sp.</title>
        <authorList>
            <person name="Kim S.-J."/>
            <person name="Heo J."/>
            <person name="Kwon S.-W."/>
        </authorList>
    </citation>
    <scope>NUCLEOTIDE SEQUENCE [LARGE SCALE GENOMIC DNA]</scope>
    <source>
        <strain evidence="8 9">KADR8-3</strain>
    </source>
</reference>
<protein>
    <recommendedName>
        <fullName evidence="6 7">Diaminopimelate epimerase</fullName>
        <shortName evidence="6">DAP epimerase</shortName>
        <ecNumber evidence="6 7">5.1.1.7</ecNumber>
    </recommendedName>
    <alternativeName>
        <fullName evidence="6">PLP-independent amino acid racemase</fullName>
    </alternativeName>
</protein>
<evidence type="ECO:0000256" key="2">
    <source>
        <dbReference type="ARBA" id="ARBA00022490"/>
    </source>
</evidence>
<dbReference type="AlphaFoldDB" id="A0A2S0MAH3"/>
<evidence type="ECO:0000256" key="7">
    <source>
        <dbReference type="NCBIfam" id="TIGR00652"/>
    </source>
</evidence>
<dbReference type="NCBIfam" id="TIGR00652">
    <property type="entry name" value="DapF"/>
    <property type="match status" value="1"/>
</dbReference>
<dbReference type="KEGG" id="otk:C6570_00290"/>
<comment type="caution">
    <text evidence="6">Lacks conserved residue(s) required for the propagation of feature annotation.</text>
</comment>
<dbReference type="GO" id="GO:0005829">
    <property type="term" value="C:cytosol"/>
    <property type="evidence" value="ECO:0007669"/>
    <property type="project" value="TreeGrafter"/>
</dbReference>
<evidence type="ECO:0000256" key="6">
    <source>
        <dbReference type="HAMAP-Rule" id="MF_00197"/>
    </source>
</evidence>
<dbReference type="GO" id="GO:0009089">
    <property type="term" value="P:lysine biosynthetic process via diaminopimelate"/>
    <property type="evidence" value="ECO:0007669"/>
    <property type="project" value="UniProtKB-UniRule"/>
</dbReference>
<dbReference type="PANTHER" id="PTHR31689:SF0">
    <property type="entry name" value="DIAMINOPIMELATE EPIMERASE"/>
    <property type="match status" value="1"/>
</dbReference>
<keyword evidence="4 6" id="KW-0457">Lysine biosynthesis</keyword>
<feature type="site" description="Could be important to modulate the pK values of the two catalytic cysteine residues" evidence="6">
    <location>
        <position position="181"/>
    </location>
</feature>
<keyword evidence="9" id="KW-1185">Reference proteome</keyword>
<accession>A0A2S0MAH3</accession>
<sequence>MHIRFTKMQGAGNDFVVLDETRGPLGLTPAQYRWLGDRHFGIGADQILTVRPAPTPDVDFEYVIHNGADGGEVQHCGNGARCFVRYVRQHGLTHKSTVRVKVKNSILALTEGADGRVTVDMGAPVFDLARVPFNTDGLSPLPEGAWQVWPLPLEENQALAQVNTAQAAMVNVAVLSMGNPHAVQIVDDAESAPVAQQGPLIESHPAFPERVNAGFMQIVNRGQIRLRVYERAAGETLACGTGACAAVVAGIRLGLLDARVDVFTHGGVLTIEWAGGDADPVRMTGPAVTVFEGETEVPDLK</sequence>
<feature type="binding site" evidence="6">
    <location>
        <position position="46"/>
    </location>
    <ligand>
        <name>substrate</name>
    </ligand>
</feature>
<feature type="site" description="Could be important to modulate the pK values of the two catalytic cysteine residues" evidence="6">
    <location>
        <position position="230"/>
    </location>
</feature>
<dbReference type="Gene3D" id="3.10.310.10">
    <property type="entry name" value="Diaminopimelate Epimerase, Chain A, domain 1"/>
    <property type="match status" value="2"/>
</dbReference>
<evidence type="ECO:0000256" key="1">
    <source>
        <dbReference type="ARBA" id="ARBA00010219"/>
    </source>
</evidence>
<evidence type="ECO:0000313" key="9">
    <source>
        <dbReference type="Proteomes" id="UP000239709"/>
    </source>
</evidence>
<evidence type="ECO:0000313" key="8">
    <source>
        <dbReference type="EMBL" id="AVO32872.1"/>
    </source>
</evidence>
<dbReference type="SUPFAM" id="SSF54506">
    <property type="entry name" value="Diaminopimelate epimerase-like"/>
    <property type="match status" value="2"/>
</dbReference>
<keyword evidence="3 6" id="KW-0028">Amino-acid biosynthesis</keyword>
<proteinExistence type="inferred from homology"/>
<organism evidence="8 9">
    <name type="scientific">Ottowia oryzae</name>
    <dbReference type="NCBI Taxonomy" id="2109914"/>
    <lineage>
        <taxon>Bacteria</taxon>
        <taxon>Pseudomonadati</taxon>
        <taxon>Pseudomonadota</taxon>
        <taxon>Betaproteobacteria</taxon>
        <taxon>Burkholderiales</taxon>
        <taxon>Comamonadaceae</taxon>
        <taxon>Ottowia</taxon>
    </lineage>
</organism>
<dbReference type="HAMAP" id="MF_00197">
    <property type="entry name" value="DAP_epimerase"/>
    <property type="match status" value="1"/>
</dbReference>
<dbReference type="OrthoDB" id="9805408at2"/>
<comment type="function">
    <text evidence="6">Catalyzes the stereoinversion of LL-2,6-diaminopimelate (L,L-DAP) to meso-diaminopimelate (meso-DAP), a precursor of L-lysine and an essential component of the bacterial peptidoglycan.</text>
</comment>
<dbReference type="RefSeq" id="WP_106700999.1">
    <property type="nucleotide sequence ID" value="NZ_CP027666.1"/>
</dbReference>
<evidence type="ECO:0000256" key="3">
    <source>
        <dbReference type="ARBA" id="ARBA00022605"/>
    </source>
</evidence>
<feature type="binding site" evidence="6">
    <location>
        <begin position="230"/>
        <end position="231"/>
    </location>
    <ligand>
        <name>substrate</name>
    </ligand>
</feature>
<comment type="subcellular location">
    <subcellularLocation>
        <location evidence="6">Cytoplasm</location>
    </subcellularLocation>
</comment>
<comment type="pathway">
    <text evidence="6">Amino-acid biosynthesis; L-lysine biosynthesis via DAP pathway; DL-2,6-diaminopimelate from LL-2,6-diaminopimelate: step 1/1.</text>
</comment>
<dbReference type="FunFam" id="3.10.310.10:FF:000001">
    <property type="entry name" value="Diaminopimelate epimerase"/>
    <property type="match status" value="1"/>
</dbReference>
<dbReference type="UniPathway" id="UPA00034">
    <property type="reaction ID" value="UER00025"/>
</dbReference>
<dbReference type="EMBL" id="CP027666">
    <property type="protein sequence ID" value="AVO32872.1"/>
    <property type="molecule type" value="Genomic_DNA"/>
</dbReference>
<feature type="binding site" evidence="6">
    <location>
        <position position="13"/>
    </location>
    <ligand>
        <name>substrate</name>
    </ligand>
</feature>
<gene>
    <name evidence="6" type="primary">dapF</name>
    <name evidence="8" type="ORF">C6570_00290</name>
</gene>
<keyword evidence="5 6" id="KW-0413">Isomerase</keyword>